<feature type="region of interest" description="Disordered" evidence="2">
    <location>
        <begin position="144"/>
        <end position="163"/>
    </location>
</feature>
<dbReference type="PANTHER" id="PTHR21666:SF263">
    <property type="entry name" value="MUREIN HYDROLASE ACTIVATOR NLPD"/>
    <property type="match status" value="1"/>
</dbReference>
<sequence length="415" mass="43833">MRQAVSARIRPSIRFSVLGFVALAASACSQTDRFDDPFSNPFSKEPNYTGSVNSAPSGSVSSQPLPPPSGGGYQPSSSYGYQQPSNYQSNYAPAPAQAYPPYRAPAPQPNYQQQSYQQQSPQPQQSGYQQASYSQAAAPVRANSNNNQAWYPNGQQQAAAQKPVAPPRSVVAAKPPIATDGVHTVQPGETLFSVARTRGVPAGQLAEANGFGLDHRVRIGEKLRLPQGSTMKLAAAPAPMMAAPAKQMLQPAPVAAPLDQPKMERVVATATPKPVVAVDDDEPRSQTSGGTDFRYPVRGRIISGFGSKPNGSTNDGINFSVPEGTPIKAAEGGVVAYAGNELKGFGNLVLIRHAGEWVTAYAHASEIMVKRGDVVRRGQVIAKSGATGNVSAPQLHFEVRRGATPVDPMDHLPQG</sequence>
<organism evidence="5 6">
    <name type="scientific">Flaviflagellibacter deserti</name>
    <dbReference type="NCBI Taxonomy" id="2267266"/>
    <lineage>
        <taxon>Bacteria</taxon>
        <taxon>Pseudomonadati</taxon>
        <taxon>Pseudomonadota</taxon>
        <taxon>Alphaproteobacteria</taxon>
        <taxon>Hyphomicrobiales</taxon>
        <taxon>Flaviflagellibacter</taxon>
    </lineage>
</organism>
<dbReference type="RefSeq" id="WP_114956799.1">
    <property type="nucleotide sequence ID" value="NZ_JBHSJF010000006.1"/>
</dbReference>
<evidence type="ECO:0000259" key="4">
    <source>
        <dbReference type="PROSITE" id="PS51782"/>
    </source>
</evidence>
<dbReference type="PANTHER" id="PTHR21666">
    <property type="entry name" value="PEPTIDASE-RELATED"/>
    <property type="match status" value="1"/>
</dbReference>
<name>A0ABV9Z5K2_9HYPH</name>
<dbReference type="CDD" id="cd12797">
    <property type="entry name" value="M23_peptidase"/>
    <property type="match status" value="1"/>
</dbReference>
<dbReference type="PROSITE" id="PS51257">
    <property type="entry name" value="PROKAR_LIPOPROTEIN"/>
    <property type="match status" value="1"/>
</dbReference>
<feature type="compositionally biased region" description="Polar residues" evidence="2">
    <location>
        <begin position="40"/>
        <end position="49"/>
    </location>
</feature>
<dbReference type="Pfam" id="PF01476">
    <property type="entry name" value="LysM"/>
    <property type="match status" value="1"/>
</dbReference>
<feature type="domain" description="LysM" evidence="4">
    <location>
        <begin position="181"/>
        <end position="225"/>
    </location>
</feature>
<dbReference type="InterPro" id="IPR050570">
    <property type="entry name" value="Cell_wall_metabolism_enzyme"/>
</dbReference>
<feature type="compositionally biased region" description="Low complexity" evidence="2">
    <location>
        <begin position="109"/>
        <end position="139"/>
    </location>
</feature>
<dbReference type="InterPro" id="IPR011055">
    <property type="entry name" value="Dup_hybrid_motif"/>
</dbReference>
<dbReference type="Pfam" id="PF01551">
    <property type="entry name" value="Peptidase_M23"/>
    <property type="match status" value="1"/>
</dbReference>
<dbReference type="SMART" id="SM00257">
    <property type="entry name" value="LysM"/>
    <property type="match status" value="1"/>
</dbReference>
<dbReference type="InterPro" id="IPR018392">
    <property type="entry name" value="LysM"/>
</dbReference>
<feature type="signal peptide" evidence="3">
    <location>
        <begin position="1"/>
        <end position="27"/>
    </location>
</feature>
<reference evidence="6" key="1">
    <citation type="journal article" date="2019" name="Int. J. Syst. Evol. Microbiol.">
        <title>The Global Catalogue of Microorganisms (GCM) 10K type strain sequencing project: providing services to taxonomists for standard genome sequencing and annotation.</title>
        <authorList>
            <consortium name="The Broad Institute Genomics Platform"/>
            <consortium name="The Broad Institute Genome Sequencing Center for Infectious Disease"/>
            <person name="Wu L."/>
            <person name="Ma J."/>
        </authorList>
    </citation>
    <scope>NUCLEOTIDE SEQUENCE [LARGE SCALE GENOMIC DNA]</scope>
    <source>
        <strain evidence="6">CGMCC 1.16444</strain>
    </source>
</reference>
<dbReference type="InterPro" id="IPR016047">
    <property type="entry name" value="M23ase_b-sheet_dom"/>
</dbReference>
<dbReference type="CDD" id="cd00118">
    <property type="entry name" value="LysM"/>
    <property type="match status" value="1"/>
</dbReference>
<comment type="similarity">
    <text evidence="1">Belongs to the E.coli NlpD/Haemophilus LppB family.</text>
</comment>
<dbReference type="PROSITE" id="PS51782">
    <property type="entry name" value="LYSM"/>
    <property type="match status" value="1"/>
</dbReference>
<comment type="caution">
    <text evidence="5">The sequence shown here is derived from an EMBL/GenBank/DDBJ whole genome shotgun (WGS) entry which is preliminary data.</text>
</comment>
<evidence type="ECO:0000256" key="1">
    <source>
        <dbReference type="ARBA" id="ARBA00038420"/>
    </source>
</evidence>
<dbReference type="Gene3D" id="2.70.70.10">
    <property type="entry name" value="Glucose Permease (Domain IIA)"/>
    <property type="match status" value="1"/>
</dbReference>
<dbReference type="SUPFAM" id="SSF54106">
    <property type="entry name" value="LysM domain"/>
    <property type="match status" value="1"/>
</dbReference>
<dbReference type="SUPFAM" id="SSF51261">
    <property type="entry name" value="Duplicated hybrid motif"/>
    <property type="match status" value="1"/>
</dbReference>
<dbReference type="Proteomes" id="UP001595796">
    <property type="component" value="Unassembled WGS sequence"/>
</dbReference>
<proteinExistence type="inferred from homology"/>
<feature type="region of interest" description="Disordered" evidence="2">
    <location>
        <begin position="37"/>
        <end position="139"/>
    </location>
</feature>
<dbReference type="EMBL" id="JBHSJF010000006">
    <property type="protein sequence ID" value="MFC5068980.1"/>
    <property type="molecule type" value="Genomic_DNA"/>
</dbReference>
<evidence type="ECO:0000313" key="6">
    <source>
        <dbReference type="Proteomes" id="UP001595796"/>
    </source>
</evidence>
<dbReference type="InterPro" id="IPR036779">
    <property type="entry name" value="LysM_dom_sf"/>
</dbReference>
<feature type="compositionally biased region" description="Low complexity" evidence="2">
    <location>
        <begin position="50"/>
        <end position="63"/>
    </location>
</feature>
<feature type="compositionally biased region" description="Low complexity" evidence="2">
    <location>
        <begin position="74"/>
        <end position="101"/>
    </location>
</feature>
<feature type="chain" id="PRO_5045456697" evidence="3">
    <location>
        <begin position="28"/>
        <end position="415"/>
    </location>
</feature>
<evidence type="ECO:0000313" key="5">
    <source>
        <dbReference type="EMBL" id="MFC5068980.1"/>
    </source>
</evidence>
<keyword evidence="6" id="KW-1185">Reference proteome</keyword>
<gene>
    <name evidence="5" type="ORF">ACFPFW_13265</name>
</gene>
<evidence type="ECO:0000256" key="2">
    <source>
        <dbReference type="SAM" id="MobiDB-lite"/>
    </source>
</evidence>
<keyword evidence="3" id="KW-0732">Signal</keyword>
<dbReference type="Gene3D" id="3.10.350.10">
    <property type="entry name" value="LysM domain"/>
    <property type="match status" value="1"/>
</dbReference>
<evidence type="ECO:0000256" key="3">
    <source>
        <dbReference type="SAM" id="SignalP"/>
    </source>
</evidence>
<feature type="compositionally biased region" description="Polar residues" evidence="2">
    <location>
        <begin position="144"/>
        <end position="154"/>
    </location>
</feature>
<accession>A0ABV9Z5K2</accession>
<protein>
    <submittedName>
        <fullName evidence="5">Peptidoglycan DD-metalloendopeptidase family protein</fullName>
    </submittedName>
</protein>